<protein>
    <submittedName>
        <fullName evidence="1">Uncharacterized protein</fullName>
    </submittedName>
</protein>
<evidence type="ECO:0000313" key="2">
    <source>
        <dbReference type="Proteomes" id="UP001589609"/>
    </source>
</evidence>
<gene>
    <name evidence="1" type="ORF">ACFFMS_00540</name>
</gene>
<organism evidence="1 2">
    <name type="scientific">Ectobacillus funiculus</name>
    <dbReference type="NCBI Taxonomy" id="137993"/>
    <lineage>
        <taxon>Bacteria</taxon>
        <taxon>Bacillati</taxon>
        <taxon>Bacillota</taxon>
        <taxon>Bacilli</taxon>
        <taxon>Bacillales</taxon>
        <taxon>Bacillaceae</taxon>
        <taxon>Ectobacillus</taxon>
    </lineage>
</organism>
<comment type="caution">
    <text evidence="1">The sequence shown here is derived from an EMBL/GenBank/DDBJ whole genome shotgun (WGS) entry which is preliminary data.</text>
</comment>
<keyword evidence="2" id="KW-1185">Reference proteome</keyword>
<name>A0ABV5W8Y7_9BACI</name>
<dbReference type="RefSeq" id="WP_129726105.1">
    <property type="nucleotide sequence ID" value="NZ_JBHMAF010000003.1"/>
</dbReference>
<sequence length="66" mass="7390">MMKSSQASVELRGMIIANDESGAVDHAMFLQAFNEFLSSKSWTFFGSTQHLETDVQVTPDFTLETE</sequence>
<proteinExistence type="predicted"/>
<reference evidence="1 2" key="1">
    <citation type="submission" date="2024-09" db="EMBL/GenBank/DDBJ databases">
        <authorList>
            <person name="Sun Q."/>
            <person name="Mori K."/>
        </authorList>
    </citation>
    <scope>NUCLEOTIDE SEQUENCE [LARGE SCALE GENOMIC DNA]</scope>
    <source>
        <strain evidence="1 2">JCM 11201</strain>
    </source>
</reference>
<dbReference type="Proteomes" id="UP001589609">
    <property type="component" value="Unassembled WGS sequence"/>
</dbReference>
<accession>A0ABV5W8Y7</accession>
<dbReference type="EMBL" id="JBHMAF010000003">
    <property type="protein sequence ID" value="MFB9757044.1"/>
    <property type="molecule type" value="Genomic_DNA"/>
</dbReference>
<evidence type="ECO:0000313" key="1">
    <source>
        <dbReference type="EMBL" id="MFB9757044.1"/>
    </source>
</evidence>